<dbReference type="InterPro" id="IPR011008">
    <property type="entry name" value="Dimeric_a/b-barrel"/>
</dbReference>
<keyword evidence="2" id="KW-0503">Monooxygenase</keyword>
<dbReference type="EMBL" id="CP034328">
    <property type="protein sequence ID" value="AZL60113.1"/>
    <property type="molecule type" value="Genomic_DNA"/>
</dbReference>
<dbReference type="Gene3D" id="3.30.70.100">
    <property type="match status" value="1"/>
</dbReference>
<evidence type="ECO:0000313" key="3">
    <source>
        <dbReference type="Proteomes" id="UP000282002"/>
    </source>
</evidence>
<dbReference type="GO" id="GO:0004497">
    <property type="term" value="F:monooxygenase activity"/>
    <property type="evidence" value="ECO:0007669"/>
    <property type="project" value="UniProtKB-KW"/>
</dbReference>
<dbReference type="Proteomes" id="UP000282002">
    <property type="component" value="Chromosome"/>
</dbReference>
<dbReference type="OrthoDB" id="7665411at2"/>
<evidence type="ECO:0000259" key="1">
    <source>
        <dbReference type="Pfam" id="PF03992"/>
    </source>
</evidence>
<dbReference type="SUPFAM" id="SSF54909">
    <property type="entry name" value="Dimeric alpha+beta barrel"/>
    <property type="match status" value="1"/>
</dbReference>
<dbReference type="InterPro" id="IPR007138">
    <property type="entry name" value="ABM_dom"/>
</dbReference>
<gene>
    <name evidence="2" type="ORF">EI545_15520</name>
</gene>
<accession>A0A3S8U958</accession>
<organism evidence="2 3">
    <name type="scientific">Tabrizicola piscis</name>
    <dbReference type="NCBI Taxonomy" id="2494374"/>
    <lineage>
        <taxon>Bacteria</taxon>
        <taxon>Pseudomonadati</taxon>
        <taxon>Pseudomonadota</taxon>
        <taxon>Alphaproteobacteria</taxon>
        <taxon>Rhodobacterales</taxon>
        <taxon>Paracoccaceae</taxon>
        <taxon>Tabrizicola</taxon>
    </lineage>
</organism>
<sequence length="105" mass="12261">MPQIVKDFQGQTVITTFEMTPATAFDLMEALEVAYRDCISLQPGFVAAGLHMNDARTRICNYSQWQRREDYQAMLRSPEMRERNRQINELCRGFEPVMYEVTGVF</sequence>
<feature type="domain" description="ABM" evidence="1">
    <location>
        <begin position="12"/>
        <end position="82"/>
    </location>
</feature>
<dbReference type="KEGG" id="taw:EI545_15520"/>
<dbReference type="RefSeq" id="WP_125326308.1">
    <property type="nucleotide sequence ID" value="NZ_CP034328.1"/>
</dbReference>
<dbReference type="Pfam" id="PF03992">
    <property type="entry name" value="ABM"/>
    <property type="match status" value="1"/>
</dbReference>
<keyword evidence="3" id="KW-1185">Reference proteome</keyword>
<dbReference type="AlphaFoldDB" id="A0A3S8U958"/>
<reference evidence="2 3" key="1">
    <citation type="submission" date="2018-12" db="EMBL/GenBank/DDBJ databases">
        <title>Complete genome sequencing of Tabrizicola sp. K13M18.</title>
        <authorList>
            <person name="Bae J.-W."/>
        </authorList>
    </citation>
    <scope>NUCLEOTIDE SEQUENCE [LARGE SCALE GENOMIC DNA]</scope>
    <source>
        <strain evidence="2 3">K13M18</strain>
    </source>
</reference>
<name>A0A3S8U958_9RHOB</name>
<evidence type="ECO:0000313" key="2">
    <source>
        <dbReference type="EMBL" id="AZL60113.1"/>
    </source>
</evidence>
<protein>
    <submittedName>
        <fullName evidence="2">Antibiotic biosynthesis monooxygenase</fullName>
    </submittedName>
</protein>
<proteinExistence type="predicted"/>
<keyword evidence="2" id="KW-0560">Oxidoreductase</keyword>